<dbReference type="AlphaFoldDB" id="M5UCY2"/>
<name>M5UCY2_9BACT</name>
<comment type="caution">
    <text evidence="1">The sequence shown here is derived from an EMBL/GenBank/DDBJ whole genome shotgun (WGS) entry which is preliminary data.</text>
</comment>
<dbReference type="Proteomes" id="UP000011885">
    <property type="component" value="Unassembled WGS sequence"/>
</dbReference>
<evidence type="ECO:0000313" key="2">
    <source>
        <dbReference type="Proteomes" id="UP000011885"/>
    </source>
</evidence>
<dbReference type="EMBL" id="ANOH01000202">
    <property type="protein sequence ID" value="EMI55696.1"/>
    <property type="molecule type" value="Genomic_DNA"/>
</dbReference>
<sequence length="58" mass="6764">MKDTKHTKGRPELGFRVIRVFRGSKSGLNPRLDPDHERHEAHEKKTGAWLSCHSRVSW</sequence>
<reference evidence="1 2" key="1">
    <citation type="journal article" date="2013" name="Mar. Genomics">
        <title>Expression of sulfatases in Rhodopirellula baltica and the diversity of sulfatases in the genus Rhodopirellula.</title>
        <authorList>
            <person name="Wegner C.E."/>
            <person name="Richter-Heitmann T."/>
            <person name="Klindworth A."/>
            <person name="Klockow C."/>
            <person name="Richter M."/>
            <person name="Achstetter T."/>
            <person name="Glockner F.O."/>
            <person name="Harder J."/>
        </authorList>
    </citation>
    <scope>NUCLEOTIDE SEQUENCE [LARGE SCALE GENOMIC DNA]</scope>
    <source>
        <strain evidence="1 2">SM41</strain>
    </source>
</reference>
<organism evidence="1 2">
    <name type="scientific">Rhodopirellula sallentina SM41</name>
    <dbReference type="NCBI Taxonomy" id="1263870"/>
    <lineage>
        <taxon>Bacteria</taxon>
        <taxon>Pseudomonadati</taxon>
        <taxon>Planctomycetota</taxon>
        <taxon>Planctomycetia</taxon>
        <taxon>Pirellulales</taxon>
        <taxon>Pirellulaceae</taxon>
        <taxon>Rhodopirellula</taxon>
    </lineage>
</organism>
<keyword evidence="2" id="KW-1185">Reference proteome</keyword>
<gene>
    <name evidence="1" type="ORF">RSSM_02868</name>
</gene>
<protein>
    <submittedName>
        <fullName evidence="1">Uncharacterized protein</fullName>
    </submittedName>
</protein>
<accession>M5UCY2</accession>
<evidence type="ECO:0000313" key="1">
    <source>
        <dbReference type="EMBL" id="EMI55696.1"/>
    </source>
</evidence>
<proteinExistence type="predicted"/>